<dbReference type="Pfam" id="PF04564">
    <property type="entry name" value="U-box"/>
    <property type="match status" value="1"/>
</dbReference>
<feature type="compositionally biased region" description="Polar residues" evidence="3">
    <location>
        <begin position="516"/>
        <end position="528"/>
    </location>
</feature>
<evidence type="ECO:0000259" key="4">
    <source>
        <dbReference type="SMART" id="SM00504"/>
    </source>
</evidence>
<dbReference type="InterPro" id="IPR016024">
    <property type="entry name" value="ARM-type_fold"/>
</dbReference>
<gene>
    <name evidence="5" type="ORF">Tco025E_03766</name>
</gene>
<evidence type="ECO:0000313" key="5">
    <source>
        <dbReference type="EMBL" id="RNF20504.1"/>
    </source>
</evidence>
<dbReference type="InterPro" id="IPR003613">
    <property type="entry name" value="Ubox_domain"/>
</dbReference>
<proteinExistence type="predicted"/>
<organism evidence="5 6">
    <name type="scientific">Trypanosoma conorhini</name>
    <dbReference type="NCBI Taxonomy" id="83891"/>
    <lineage>
        <taxon>Eukaryota</taxon>
        <taxon>Discoba</taxon>
        <taxon>Euglenozoa</taxon>
        <taxon>Kinetoplastea</taxon>
        <taxon>Metakinetoplastina</taxon>
        <taxon>Trypanosomatida</taxon>
        <taxon>Trypanosomatidae</taxon>
        <taxon>Trypanosoma</taxon>
    </lineage>
</organism>
<dbReference type="EC" id="2.3.2.27" evidence="2"/>
<comment type="caution">
    <text evidence="5">The sequence shown here is derived from an EMBL/GenBank/DDBJ whole genome shotgun (WGS) entry which is preliminary data.</text>
</comment>
<dbReference type="AlphaFoldDB" id="A0A3R7L3S4"/>
<feature type="domain" description="U-box" evidence="4">
    <location>
        <begin position="549"/>
        <end position="611"/>
    </location>
</feature>
<keyword evidence="6" id="KW-1185">Reference proteome</keyword>
<dbReference type="RefSeq" id="XP_029229222.1">
    <property type="nucleotide sequence ID" value="XM_029370684.1"/>
</dbReference>
<sequence length="625" mass="69142">MSLHGAITFFVSQDLEDMGVSTLSCLASSLTEPGVAVSLIDQHRSVCKEVMSRLVAVANDGGKNPSARILALECLYALSHVPNAGFRTGDLLDAVQKLNESFEEFFEAQPAGAVESQQEMLTVLLFRCSGYARLKAGDLLRQLYNGDDARLVSALQAIIKDRSFEWDIVQACVRCIYELTTPASYFAVPDDNHPIETTKLSAFQEKMTALLIHLTQHNSLQDLFKELDARWAVDVREEGIDAILEGQSPLTDSVCDCVAMRFLGVFRYLAVMLLNLADFCERMDLVRAYQQSFLTQHQSFLGGTVIPFLRLALCCWEATCDTTLESQNNPFMNVATVVLRLLRFSLYRPSQAPNETLASSLVALTRHVHKLESRLSKEYVGMLVLVLTVECLCNVNAVKVEALAADFTALLNLISNDKSPLRPGAQFTVAQAFAYCLANETSMYCGLENESVALLRVRLQVEDAEMTNEAARVVQVLEEQLEMLQTLMMELAVGQLLGDISLMMPFAVGTGEAATGANSAGQAPNSKSADPDKKRGAGYAKKKVKHPSRYVCMLTKKLMREPVVLRNGHHFELDALQEVVDRVGHVDPLTGETFDDEIEVDMDLQREIARYRIEMAAREGEEAVA</sequence>
<dbReference type="Proteomes" id="UP000284403">
    <property type="component" value="Unassembled WGS sequence"/>
</dbReference>
<accession>A0A3R7L3S4</accession>
<dbReference type="GO" id="GO:0016567">
    <property type="term" value="P:protein ubiquitination"/>
    <property type="evidence" value="ECO:0007669"/>
    <property type="project" value="InterPro"/>
</dbReference>
<evidence type="ECO:0000256" key="1">
    <source>
        <dbReference type="ARBA" id="ARBA00000900"/>
    </source>
</evidence>
<dbReference type="EMBL" id="MKKU01000178">
    <property type="protein sequence ID" value="RNF20504.1"/>
    <property type="molecule type" value="Genomic_DNA"/>
</dbReference>
<dbReference type="InterPro" id="IPR013083">
    <property type="entry name" value="Znf_RING/FYVE/PHD"/>
</dbReference>
<evidence type="ECO:0000256" key="3">
    <source>
        <dbReference type="SAM" id="MobiDB-lite"/>
    </source>
</evidence>
<comment type="catalytic activity">
    <reaction evidence="1">
        <text>S-ubiquitinyl-[E2 ubiquitin-conjugating enzyme]-L-cysteine + [acceptor protein]-L-lysine = [E2 ubiquitin-conjugating enzyme]-L-cysteine + N(6)-ubiquitinyl-[acceptor protein]-L-lysine.</text>
        <dbReference type="EC" id="2.3.2.27"/>
    </reaction>
</comment>
<dbReference type="Gene3D" id="3.30.40.10">
    <property type="entry name" value="Zinc/RING finger domain, C3HC4 (zinc finger)"/>
    <property type="match status" value="1"/>
</dbReference>
<dbReference type="SUPFAM" id="SSF48371">
    <property type="entry name" value="ARM repeat"/>
    <property type="match status" value="1"/>
</dbReference>
<reference evidence="5 6" key="1">
    <citation type="journal article" date="2018" name="BMC Genomics">
        <title>Genomic comparison of Trypanosoma conorhini and Trypanosoma rangeli to Trypanosoma cruzi strains of high and low virulence.</title>
        <authorList>
            <person name="Bradwell K.R."/>
            <person name="Koparde V.N."/>
            <person name="Matveyev A.V."/>
            <person name="Serrano M.G."/>
            <person name="Alves J.M."/>
            <person name="Parikh H."/>
            <person name="Huang B."/>
            <person name="Lee V."/>
            <person name="Espinosa-Alvarez O."/>
            <person name="Ortiz P.A."/>
            <person name="Costa-Martins A.G."/>
            <person name="Teixeira M.M."/>
            <person name="Buck G.A."/>
        </authorList>
    </citation>
    <scope>NUCLEOTIDE SEQUENCE [LARGE SCALE GENOMIC DNA]</scope>
    <source>
        <strain evidence="5 6">025E</strain>
    </source>
</reference>
<name>A0A3R7L3S4_9TRYP</name>
<feature type="region of interest" description="Disordered" evidence="3">
    <location>
        <begin position="513"/>
        <end position="542"/>
    </location>
</feature>
<protein>
    <recommendedName>
        <fullName evidence="2">RING-type E3 ubiquitin transferase</fullName>
        <ecNumber evidence="2">2.3.2.27</ecNumber>
    </recommendedName>
</protein>
<evidence type="ECO:0000256" key="2">
    <source>
        <dbReference type="ARBA" id="ARBA00012483"/>
    </source>
</evidence>
<dbReference type="SUPFAM" id="SSF57850">
    <property type="entry name" value="RING/U-box"/>
    <property type="match status" value="1"/>
</dbReference>
<dbReference type="OrthoDB" id="7537227at2759"/>
<dbReference type="SMART" id="SM00504">
    <property type="entry name" value="Ubox"/>
    <property type="match status" value="1"/>
</dbReference>
<evidence type="ECO:0000313" key="6">
    <source>
        <dbReference type="Proteomes" id="UP000284403"/>
    </source>
</evidence>
<dbReference type="GO" id="GO:0061630">
    <property type="term" value="F:ubiquitin protein ligase activity"/>
    <property type="evidence" value="ECO:0007669"/>
    <property type="project" value="UniProtKB-EC"/>
</dbReference>
<dbReference type="GeneID" id="40317377"/>